<dbReference type="HOGENOM" id="CLU_489132_0_0_1"/>
<evidence type="ECO:0000256" key="1">
    <source>
        <dbReference type="SAM" id="MobiDB-lite"/>
    </source>
</evidence>
<reference evidence="2 3" key="1">
    <citation type="journal article" date="2014" name="BMC Genomics">
        <title>Genome sequencing of four Aureobasidium pullulans varieties: biotechnological potential, stress tolerance, and description of new species.</title>
        <authorList>
            <person name="Gostin Ar C."/>
            <person name="Ohm R.A."/>
            <person name="Kogej T."/>
            <person name="Sonjak S."/>
            <person name="Turk M."/>
            <person name="Zajc J."/>
            <person name="Zalar P."/>
            <person name="Grube M."/>
            <person name="Sun H."/>
            <person name="Han J."/>
            <person name="Sharma A."/>
            <person name="Chiniquy J."/>
            <person name="Ngan C.Y."/>
            <person name="Lipzen A."/>
            <person name="Barry K."/>
            <person name="Grigoriev I.V."/>
            <person name="Gunde-Cimerman N."/>
        </authorList>
    </citation>
    <scope>NUCLEOTIDE SEQUENCE [LARGE SCALE GENOMIC DNA]</scope>
    <source>
        <strain evidence="2 3">EXF-150</strain>
    </source>
</reference>
<dbReference type="EMBL" id="KL584996">
    <property type="protein sequence ID" value="KEQ80720.1"/>
    <property type="molecule type" value="Genomic_DNA"/>
</dbReference>
<dbReference type="GeneID" id="40749582"/>
<feature type="compositionally biased region" description="Polar residues" evidence="1">
    <location>
        <begin position="424"/>
        <end position="434"/>
    </location>
</feature>
<dbReference type="RefSeq" id="XP_029756907.1">
    <property type="nucleotide sequence ID" value="XM_029907276.1"/>
</dbReference>
<feature type="region of interest" description="Disordered" evidence="1">
    <location>
        <begin position="422"/>
        <end position="484"/>
    </location>
</feature>
<feature type="compositionally biased region" description="Acidic residues" evidence="1">
    <location>
        <begin position="151"/>
        <end position="173"/>
    </location>
</feature>
<accession>A0A074X5F5</accession>
<evidence type="ECO:0000313" key="2">
    <source>
        <dbReference type="EMBL" id="KEQ80720.1"/>
    </source>
</evidence>
<protein>
    <submittedName>
        <fullName evidence="2">Uncharacterized protein</fullName>
    </submittedName>
</protein>
<organism evidence="2 3">
    <name type="scientific">Aureobasidium pullulans EXF-150</name>
    <dbReference type="NCBI Taxonomy" id="1043002"/>
    <lineage>
        <taxon>Eukaryota</taxon>
        <taxon>Fungi</taxon>
        <taxon>Dikarya</taxon>
        <taxon>Ascomycota</taxon>
        <taxon>Pezizomycotina</taxon>
        <taxon>Dothideomycetes</taxon>
        <taxon>Dothideomycetidae</taxon>
        <taxon>Dothideales</taxon>
        <taxon>Saccotheciaceae</taxon>
        <taxon>Aureobasidium</taxon>
    </lineage>
</organism>
<feature type="compositionally biased region" description="Polar residues" evidence="1">
    <location>
        <begin position="448"/>
        <end position="461"/>
    </location>
</feature>
<keyword evidence="3" id="KW-1185">Reference proteome</keyword>
<sequence>MDQVDPRLWREFNRGREMAHFKRQLAAAMESNDNDNNPTPVDLDEHKLAQLERDPYGVMNPEHIGRDANFNILSALPPADTDASEFVEYGSANDDAGSRETPIVVDDDAASAASSETLRADSPSPSPYNDSDDAGDAHRSDELSQLGVEHLDDEVDDDDIGDDESIYSDDSDGDSNAVDNMLRENGEIYGCDTDSLIGDINGDSETDSLSNEVSYLLLEKVKTLVEQFDRVSETMDIVETNLVALEDHLQRGASLHDISYLLESFIRLRDMVGEMESKVSHLGDEAVLLSVNPHVGDIAAEKVNDGLGNMLFMGWRLGARHRIQNLECGIRDLVEQQLTPAADLRNARGEQHGTYPQPPFRAGTSINARNSLAPISTADAELRYSPHNPDYLPSTGPSNNCPLSPAPFGSSEDLCEPSVLESYQAGNSSGSNAHSQRHQSPYDHRHQTPSGRGQMHGSQTREGLVHAGQSRGNPYPSTPRRRTYHSVHPGFLRRLRPAPIRPQPQVPAARGQTCDVSSASLHPENSRYAYSCRNALYFWQRHCRPQERNDRHTLAGH</sequence>
<feature type="region of interest" description="Disordered" evidence="1">
    <location>
        <begin position="384"/>
        <end position="405"/>
    </location>
</feature>
<feature type="region of interest" description="Disordered" evidence="1">
    <location>
        <begin position="108"/>
        <end position="177"/>
    </location>
</feature>
<feature type="region of interest" description="Disordered" evidence="1">
    <location>
        <begin position="344"/>
        <end position="366"/>
    </location>
</feature>
<dbReference type="AlphaFoldDB" id="A0A074X5F5"/>
<proteinExistence type="predicted"/>
<gene>
    <name evidence="2" type="ORF">M438DRAFT_358615</name>
</gene>
<evidence type="ECO:0000313" key="3">
    <source>
        <dbReference type="Proteomes" id="UP000030706"/>
    </source>
</evidence>
<dbReference type="Proteomes" id="UP000030706">
    <property type="component" value="Unassembled WGS sequence"/>
</dbReference>
<feature type="compositionally biased region" description="Low complexity" evidence="1">
    <location>
        <begin position="110"/>
        <end position="129"/>
    </location>
</feature>
<name>A0A074X5F5_AURPU</name>